<protein>
    <submittedName>
        <fullName evidence="3">Glycosyltransferase</fullName>
    </submittedName>
</protein>
<comment type="caution">
    <text evidence="3">The sequence shown here is derived from an EMBL/GenBank/DDBJ whole genome shotgun (WGS) entry which is preliminary data.</text>
</comment>
<name>A0A418PPE1_9BACT</name>
<evidence type="ECO:0000259" key="2">
    <source>
        <dbReference type="Pfam" id="PF13439"/>
    </source>
</evidence>
<evidence type="ECO:0000313" key="4">
    <source>
        <dbReference type="Proteomes" id="UP000283522"/>
    </source>
</evidence>
<dbReference type="OrthoDB" id="823419at2"/>
<feature type="domain" description="Glycosyl transferase family 1" evidence="1">
    <location>
        <begin position="186"/>
        <end position="329"/>
    </location>
</feature>
<keyword evidence="4" id="KW-1185">Reference proteome</keyword>
<proteinExistence type="predicted"/>
<dbReference type="Pfam" id="PF00534">
    <property type="entry name" value="Glycos_transf_1"/>
    <property type="match status" value="1"/>
</dbReference>
<keyword evidence="3" id="KW-0808">Transferase</keyword>
<dbReference type="InterPro" id="IPR028098">
    <property type="entry name" value="Glyco_trans_4-like_N"/>
</dbReference>
<dbReference type="AlphaFoldDB" id="A0A418PPE1"/>
<dbReference type="Proteomes" id="UP000283522">
    <property type="component" value="Unassembled WGS sequence"/>
</dbReference>
<dbReference type="GO" id="GO:0016757">
    <property type="term" value="F:glycosyltransferase activity"/>
    <property type="evidence" value="ECO:0007669"/>
    <property type="project" value="InterPro"/>
</dbReference>
<sequence length="367" mass="41810">MKTVFICHNYKDESFASMSYFLGNHLTEEGYRVVFISKDPYFEEQVVKKIGNGELILTSWPSKVKSTGIKDFSWFFKLYKKYLPEVIIGHHNGSITSNITAKFVGGSRTRKIDYHHINSKAIIEAKGKMDLKLRFFFLRKSLFYRLFCDQVICPSQHALEDLEGFFKCRKGRVILNPLPDRMGISKEKNQDGLVFGFLGRLDRNKNILTLMDAFSKLDEEYSGSPIRLKIAGGGELEKEVQKRSGAFSSINYLGSIPYSEVNDFLQSLDFLIIPSKSDVLPTVGIEALRNGIPIIITPQVGLVDFLVEGEEFLLTQGDTNSLYLTLKKVKGLSSEDYSFLKTKARKAFERNFQLDAYIKSMKMSLNL</sequence>
<dbReference type="PANTHER" id="PTHR45947">
    <property type="entry name" value="SULFOQUINOVOSYL TRANSFERASE SQD2"/>
    <property type="match status" value="1"/>
</dbReference>
<reference evidence="3 4" key="1">
    <citation type="submission" date="2018-09" db="EMBL/GenBank/DDBJ databases">
        <authorList>
            <person name="Wang X."/>
            <person name="Du Z."/>
        </authorList>
    </citation>
    <scope>NUCLEOTIDE SEQUENCE [LARGE SCALE GENOMIC DNA]</scope>
    <source>
        <strain evidence="3 4">N3</strain>
    </source>
</reference>
<dbReference type="InterPro" id="IPR001296">
    <property type="entry name" value="Glyco_trans_1"/>
</dbReference>
<dbReference type="InterPro" id="IPR050194">
    <property type="entry name" value="Glycosyltransferase_grp1"/>
</dbReference>
<dbReference type="Gene3D" id="3.40.50.2000">
    <property type="entry name" value="Glycogen Phosphorylase B"/>
    <property type="match status" value="2"/>
</dbReference>
<dbReference type="Pfam" id="PF13439">
    <property type="entry name" value="Glyco_transf_4"/>
    <property type="match status" value="1"/>
</dbReference>
<dbReference type="SUPFAM" id="SSF53756">
    <property type="entry name" value="UDP-Glycosyltransferase/glycogen phosphorylase"/>
    <property type="match status" value="1"/>
</dbReference>
<dbReference type="EMBL" id="QXML01000007">
    <property type="protein sequence ID" value="RIW13948.1"/>
    <property type="molecule type" value="Genomic_DNA"/>
</dbReference>
<gene>
    <name evidence="3" type="ORF">D0X99_14110</name>
</gene>
<organism evidence="3 4">
    <name type="scientific">Algoriphagus lacus</name>
    <dbReference type="NCBI Taxonomy" id="2056311"/>
    <lineage>
        <taxon>Bacteria</taxon>
        <taxon>Pseudomonadati</taxon>
        <taxon>Bacteroidota</taxon>
        <taxon>Cytophagia</taxon>
        <taxon>Cytophagales</taxon>
        <taxon>Cyclobacteriaceae</taxon>
        <taxon>Algoriphagus</taxon>
    </lineage>
</organism>
<evidence type="ECO:0000313" key="3">
    <source>
        <dbReference type="EMBL" id="RIW13948.1"/>
    </source>
</evidence>
<feature type="domain" description="Glycosyltransferase subfamily 4-like N-terminal" evidence="2">
    <location>
        <begin position="22"/>
        <end position="176"/>
    </location>
</feature>
<accession>A0A418PPE1</accession>
<dbReference type="PANTHER" id="PTHR45947:SF3">
    <property type="entry name" value="SULFOQUINOVOSYL TRANSFERASE SQD2"/>
    <property type="match status" value="1"/>
</dbReference>
<evidence type="ECO:0000259" key="1">
    <source>
        <dbReference type="Pfam" id="PF00534"/>
    </source>
</evidence>
<dbReference type="CDD" id="cd03801">
    <property type="entry name" value="GT4_PimA-like"/>
    <property type="match status" value="1"/>
</dbReference>
<dbReference type="RefSeq" id="WP_147392236.1">
    <property type="nucleotide sequence ID" value="NZ_QXML01000007.1"/>
</dbReference>